<sequence>MGGETRTAVILIGHGSRVPASGNDMVKVAERLRSENCYAMIETCYMSRMKPFFSETLKKVAESKVEKVVVIPYFLHSGLHLVLDIPEMIQENAKLFPGLNIVYGKHLGYDDAMVALVKRRIEESDTLDDVRELKLAERSNYPLPKDELEFVPMTEEEAKEYRDSCGSRCHHHHH</sequence>
<proteinExistence type="predicted"/>
<accession>A0A3B1BVU9</accession>
<dbReference type="GO" id="GO:0016829">
    <property type="term" value="F:lyase activity"/>
    <property type="evidence" value="ECO:0007669"/>
    <property type="project" value="UniProtKB-KW"/>
</dbReference>
<dbReference type="AlphaFoldDB" id="A0A3B1BVU9"/>
<name>A0A3B1BVU9_9ZZZZ</name>
<keyword evidence="2" id="KW-0456">Lyase</keyword>
<reference evidence="3" key="1">
    <citation type="submission" date="2018-06" db="EMBL/GenBank/DDBJ databases">
        <authorList>
            <person name="Zhirakovskaya E."/>
        </authorList>
    </citation>
    <scope>NUCLEOTIDE SEQUENCE</scope>
</reference>
<organism evidence="3">
    <name type="scientific">hydrothermal vent metagenome</name>
    <dbReference type="NCBI Taxonomy" id="652676"/>
    <lineage>
        <taxon>unclassified sequences</taxon>
        <taxon>metagenomes</taxon>
        <taxon>ecological metagenomes</taxon>
    </lineage>
</organism>
<keyword evidence="1" id="KW-0479">Metal-binding</keyword>
<protein>
    <recommendedName>
        <fullName evidence="4">Sirohydrochlorin cobaltochelatase</fullName>
    </recommendedName>
</protein>
<dbReference type="EMBL" id="UOGA01000053">
    <property type="protein sequence ID" value="VAX16024.1"/>
    <property type="molecule type" value="Genomic_DNA"/>
</dbReference>
<dbReference type="GO" id="GO:0046872">
    <property type="term" value="F:metal ion binding"/>
    <property type="evidence" value="ECO:0007669"/>
    <property type="project" value="UniProtKB-KW"/>
</dbReference>
<dbReference type="PANTHER" id="PTHR33542">
    <property type="entry name" value="SIROHYDROCHLORIN FERROCHELATASE, CHLOROPLASTIC"/>
    <property type="match status" value="1"/>
</dbReference>
<dbReference type="SUPFAM" id="SSF53800">
    <property type="entry name" value="Chelatase"/>
    <property type="match status" value="1"/>
</dbReference>
<dbReference type="InterPro" id="IPR050963">
    <property type="entry name" value="Sirohydro_Cobaltochel/CbiX"/>
</dbReference>
<evidence type="ECO:0008006" key="4">
    <source>
        <dbReference type="Google" id="ProtNLM"/>
    </source>
</evidence>
<evidence type="ECO:0000256" key="1">
    <source>
        <dbReference type="ARBA" id="ARBA00022723"/>
    </source>
</evidence>
<dbReference type="CDD" id="cd03416">
    <property type="entry name" value="CbiX_SirB_N"/>
    <property type="match status" value="1"/>
</dbReference>
<dbReference type="PANTHER" id="PTHR33542:SF3">
    <property type="entry name" value="SIROHYDROCHLORIN FERROCHELATASE, CHLOROPLASTIC"/>
    <property type="match status" value="1"/>
</dbReference>
<dbReference type="InterPro" id="IPR002762">
    <property type="entry name" value="CbiX-like"/>
</dbReference>
<dbReference type="Gene3D" id="3.40.50.1400">
    <property type="match status" value="1"/>
</dbReference>
<evidence type="ECO:0000256" key="2">
    <source>
        <dbReference type="ARBA" id="ARBA00023239"/>
    </source>
</evidence>
<dbReference type="Pfam" id="PF01903">
    <property type="entry name" value="CbiX"/>
    <property type="match status" value="1"/>
</dbReference>
<gene>
    <name evidence="3" type="ORF">MNBD_NITROSPINAE04-2575</name>
</gene>
<evidence type="ECO:0000313" key="3">
    <source>
        <dbReference type="EMBL" id="VAX16024.1"/>
    </source>
</evidence>